<sequence length="120" mass="13461">MRDTALMNLTFLISLIAMVVTFASPAPARDINWEKCRPGQPNTSDKTCVVDGDTIWIEGINVRMEGYDTPEPQSQICGGEREKVLADQASDRLVELLNTRSWELHYLASREVMDAKSAPY</sequence>
<dbReference type="Proteomes" id="UP000646579">
    <property type="component" value="Unassembled WGS sequence"/>
</dbReference>
<evidence type="ECO:0000256" key="1">
    <source>
        <dbReference type="SAM" id="SignalP"/>
    </source>
</evidence>
<protein>
    <recommendedName>
        <fullName evidence="4">Nuclease</fullName>
    </recommendedName>
</protein>
<dbReference type="SUPFAM" id="SSF50199">
    <property type="entry name" value="Staphylococcal nuclease"/>
    <property type="match status" value="1"/>
</dbReference>
<comment type="caution">
    <text evidence="2">The sequence shown here is derived from an EMBL/GenBank/DDBJ whole genome shotgun (WGS) entry which is preliminary data.</text>
</comment>
<reference evidence="2" key="1">
    <citation type="journal article" date="2014" name="Int. J. Syst. Evol. Microbiol.">
        <title>Complete genome sequence of Corynebacterium casei LMG S-19264T (=DSM 44701T), isolated from a smear-ripened cheese.</title>
        <authorList>
            <consortium name="US DOE Joint Genome Institute (JGI-PGF)"/>
            <person name="Walter F."/>
            <person name="Albersmeier A."/>
            <person name="Kalinowski J."/>
            <person name="Ruckert C."/>
        </authorList>
    </citation>
    <scope>NUCLEOTIDE SEQUENCE</scope>
    <source>
        <strain evidence="2">KCTC 32437</strain>
    </source>
</reference>
<evidence type="ECO:0008006" key="4">
    <source>
        <dbReference type="Google" id="ProtNLM"/>
    </source>
</evidence>
<gene>
    <name evidence="2" type="ORF">GCM10007989_14010</name>
</gene>
<keyword evidence="3" id="KW-1185">Reference proteome</keyword>
<proteinExistence type="predicted"/>
<dbReference type="InterPro" id="IPR035437">
    <property type="entry name" value="SNase_OB-fold_sf"/>
</dbReference>
<dbReference type="EMBL" id="BMZE01000001">
    <property type="protein sequence ID" value="GHA19613.1"/>
    <property type="molecule type" value="Genomic_DNA"/>
</dbReference>
<feature type="signal peptide" evidence="1">
    <location>
        <begin position="1"/>
        <end position="28"/>
    </location>
</feature>
<keyword evidence="1" id="KW-0732">Signal</keyword>
<name>A0A918S0W7_9HYPH</name>
<feature type="chain" id="PRO_5036720282" description="Nuclease" evidence="1">
    <location>
        <begin position="29"/>
        <end position="120"/>
    </location>
</feature>
<reference evidence="2" key="2">
    <citation type="submission" date="2020-09" db="EMBL/GenBank/DDBJ databases">
        <authorList>
            <person name="Sun Q."/>
            <person name="Kim S."/>
        </authorList>
    </citation>
    <scope>NUCLEOTIDE SEQUENCE</scope>
    <source>
        <strain evidence="2">KCTC 32437</strain>
    </source>
</reference>
<dbReference type="AlphaFoldDB" id="A0A918S0W7"/>
<evidence type="ECO:0000313" key="3">
    <source>
        <dbReference type="Proteomes" id="UP000646579"/>
    </source>
</evidence>
<organism evidence="2 3">
    <name type="scientific">Devosia pacifica</name>
    <dbReference type="NCBI Taxonomy" id="1335967"/>
    <lineage>
        <taxon>Bacteria</taxon>
        <taxon>Pseudomonadati</taxon>
        <taxon>Pseudomonadota</taxon>
        <taxon>Alphaproteobacteria</taxon>
        <taxon>Hyphomicrobiales</taxon>
        <taxon>Devosiaceae</taxon>
        <taxon>Devosia</taxon>
    </lineage>
</organism>
<dbReference type="Gene3D" id="2.40.50.90">
    <property type="match status" value="1"/>
</dbReference>
<evidence type="ECO:0000313" key="2">
    <source>
        <dbReference type="EMBL" id="GHA19613.1"/>
    </source>
</evidence>
<accession>A0A918S0W7</accession>